<accession>A0A024S0I3</accession>
<dbReference type="Proteomes" id="UP000024376">
    <property type="component" value="Unassembled WGS sequence"/>
</dbReference>
<dbReference type="AlphaFoldDB" id="A0A024S0I3"/>
<reference evidence="2" key="1">
    <citation type="journal article" date="2013" name="Ind. Biotechnol.">
        <title>Comparative genomics analysis of Trichoderma reesei strains.</title>
        <authorList>
            <person name="Koike H."/>
            <person name="Aerts A."/>
            <person name="LaButti K."/>
            <person name="Grigoriev I.V."/>
            <person name="Baker S.E."/>
        </authorList>
    </citation>
    <scope>NUCLEOTIDE SEQUENCE [LARGE SCALE GENOMIC DNA]</scope>
    <source>
        <strain evidence="2">ATCC 56765 / BCRC 32924 / NRRL 11460 / Rut C-30</strain>
    </source>
</reference>
<dbReference type="HOGENOM" id="CLU_2414880_0_0_1"/>
<organism evidence="1 2">
    <name type="scientific">Hypocrea jecorina (strain ATCC 56765 / BCRC 32924 / NRRL 11460 / Rut C-30)</name>
    <name type="common">Trichoderma reesei</name>
    <dbReference type="NCBI Taxonomy" id="1344414"/>
    <lineage>
        <taxon>Eukaryota</taxon>
        <taxon>Fungi</taxon>
        <taxon>Dikarya</taxon>
        <taxon>Ascomycota</taxon>
        <taxon>Pezizomycotina</taxon>
        <taxon>Sordariomycetes</taxon>
        <taxon>Hypocreomycetidae</taxon>
        <taxon>Hypocreales</taxon>
        <taxon>Hypocreaceae</taxon>
        <taxon>Trichoderma</taxon>
    </lineage>
</organism>
<dbReference type="EMBL" id="KI911168">
    <property type="protein sequence ID" value="ETR97726.1"/>
    <property type="molecule type" value="Genomic_DNA"/>
</dbReference>
<protein>
    <submittedName>
        <fullName evidence="1">Uncharacterized protein</fullName>
    </submittedName>
</protein>
<dbReference type="PROSITE" id="PS51257">
    <property type="entry name" value="PROKAR_LIPOPROTEIN"/>
    <property type="match status" value="1"/>
</dbReference>
<proteinExistence type="predicted"/>
<evidence type="ECO:0000313" key="1">
    <source>
        <dbReference type="EMBL" id="ETR97726.1"/>
    </source>
</evidence>
<sequence>MKPHAIIPQRQVQRQSVVFLLGFSCPPSAGRCSSLAQGRCAARKNRVDRAVVLVSSFQCFSLRALLHLSAALPTYKHAQAKRWITPDLMLLC</sequence>
<name>A0A024S0I3_HYPJR</name>
<dbReference type="KEGG" id="trr:M419DRAFT_120969"/>
<gene>
    <name evidence="1" type="ORF">M419DRAFT_120969</name>
</gene>
<evidence type="ECO:0000313" key="2">
    <source>
        <dbReference type="Proteomes" id="UP000024376"/>
    </source>
</evidence>